<dbReference type="RefSeq" id="WP_159427774.1">
    <property type="nucleotide sequence ID" value="NZ_FOLI01000001.1"/>
</dbReference>
<evidence type="ECO:0000259" key="1">
    <source>
        <dbReference type="Pfam" id="PF06114"/>
    </source>
</evidence>
<dbReference type="InterPro" id="IPR010359">
    <property type="entry name" value="IrrE_HExxH"/>
</dbReference>
<accession>A0A1I1EBQ1</accession>
<reference evidence="2 3" key="1">
    <citation type="submission" date="2016-10" db="EMBL/GenBank/DDBJ databases">
        <authorList>
            <person name="de Groot N.N."/>
        </authorList>
    </citation>
    <scope>NUCLEOTIDE SEQUENCE [LARGE SCALE GENOMIC DNA]</scope>
    <source>
        <strain evidence="2 3">DSM 19113</strain>
    </source>
</reference>
<dbReference type="AlphaFoldDB" id="A0A1I1EBQ1"/>
<proteinExistence type="predicted"/>
<feature type="domain" description="IrrE N-terminal-like" evidence="1">
    <location>
        <begin position="44"/>
        <end position="177"/>
    </location>
</feature>
<keyword evidence="3" id="KW-1185">Reference proteome</keyword>
<gene>
    <name evidence="2" type="ORF">SAMN05660453_0405</name>
</gene>
<dbReference type="EMBL" id="FOLI01000001">
    <property type="protein sequence ID" value="SFB84477.1"/>
    <property type="molecule type" value="Genomic_DNA"/>
</dbReference>
<dbReference type="OrthoDB" id="9816277at2"/>
<dbReference type="Proteomes" id="UP000199376">
    <property type="component" value="Unassembled WGS sequence"/>
</dbReference>
<sequence length="187" mass="21880">MDNTKTIAVVSLAKIVRKDVFCLEDNRALFDKLEGMGVELLGFFDKKMSALLKWDSHYHHPVIAVNNRDSEKKQIFSLAHEIGHLFIDYGWLPEPYKNPDDFNNLDGVLNVTHYRRVKSHQNGRDSKREVLMDDFARNFLMPYEEVKQLLVDNGFNVETTIDQLVERYYVTELTARRQLGFVRNRGD</sequence>
<organism evidence="2 3">
    <name type="scientific">Fructobacillus durionis</name>
    <dbReference type="NCBI Taxonomy" id="283737"/>
    <lineage>
        <taxon>Bacteria</taxon>
        <taxon>Bacillati</taxon>
        <taxon>Bacillota</taxon>
        <taxon>Bacilli</taxon>
        <taxon>Lactobacillales</taxon>
        <taxon>Lactobacillaceae</taxon>
        <taxon>Fructobacillus</taxon>
    </lineage>
</organism>
<name>A0A1I1EBQ1_9LACO</name>
<dbReference type="PANTHER" id="PTHR43236">
    <property type="entry name" value="ANTITOXIN HIGA1"/>
    <property type="match status" value="1"/>
</dbReference>
<dbReference type="PANTHER" id="PTHR43236:SF2">
    <property type="entry name" value="BLL0069 PROTEIN"/>
    <property type="match status" value="1"/>
</dbReference>
<dbReference type="Gene3D" id="1.10.10.2910">
    <property type="match status" value="1"/>
</dbReference>
<evidence type="ECO:0000313" key="2">
    <source>
        <dbReference type="EMBL" id="SFB84477.1"/>
    </source>
</evidence>
<protein>
    <recommendedName>
        <fullName evidence="1">IrrE N-terminal-like domain-containing protein</fullName>
    </recommendedName>
</protein>
<dbReference type="Pfam" id="PF06114">
    <property type="entry name" value="Peptidase_M78"/>
    <property type="match status" value="1"/>
</dbReference>
<dbReference type="InterPro" id="IPR052345">
    <property type="entry name" value="Rad_response_metalloprotease"/>
</dbReference>
<evidence type="ECO:0000313" key="3">
    <source>
        <dbReference type="Proteomes" id="UP000199376"/>
    </source>
</evidence>
<dbReference type="STRING" id="283737.SAMN05660453_0405"/>